<reference evidence="2" key="1">
    <citation type="journal article" date="2014" name="Int. J. Syst. Evol. Microbiol.">
        <title>Complete genome sequence of Corynebacterium casei LMG S-19264T (=DSM 44701T), isolated from a smear-ripened cheese.</title>
        <authorList>
            <consortium name="US DOE Joint Genome Institute (JGI-PGF)"/>
            <person name="Walter F."/>
            <person name="Albersmeier A."/>
            <person name="Kalinowski J."/>
            <person name="Ruckert C."/>
        </authorList>
    </citation>
    <scope>NUCLEOTIDE SEQUENCE</scope>
    <source>
        <strain evidence="2">NBRC 110023</strain>
    </source>
</reference>
<dbReference type="RefSeq" id="WP_284218989.1">
    <property type="nucleotide sequence ID" value="NZ_BSOT01000011.1"/>
</dbReference>
<protein>
    <recommendedName>
        <fullName evidence="1">Glycosyl transferase family 1 domain-containing protein</fullName>
    </recommendedName>
</protein>
<organism evidence="2 3">
    <name type="scientific">Agaribacter marinus</name>
    <dbReference type="NCBI Taxonomy" id="1431249"/>
    <lineage>
        <taxon>Bacteria</taxon>
        <taxon>Pseudomonadati</taxon>
        <taxon>Pseudomonadota</taxon>
        <taxon>Gammaproteobacteria</taxon>
        <taxon>Alteromonadales</taxon>
        <taxon>Alteromonadaceae</taxon>
        <taxon>Agaribacter</taxon>
    </lineage>
</organism>
<gene>
    <name evidence="2" type="ORF">GCM10007852_34850</name>
</gene>
<accession>A0AA37T0F3</accession>
<evidence type="ECO:0000259" key="1">
    <source>
        <dbReference type="Pfam" id="PF00534"/>
    </source>
</evidence>
<name>A0AA37T0F3_9ALTE</name>
<dbReference type="AlphaFoldDB" id="A0AA37T0F3"/>
<dbReference type="Gene3D" id="3.40.50.2000">
    <property type="entry name" value="Glycogen Phosphorylase B"/>
    <property type="match status" value="1"/>
</dbReference>
<dbReference type="SUPFAM" id="SSF53756">
    <property type="entry name" value="UDP-Glycosyltransferase/glycogen phosphorylase"/>
    <property type="match status" value="1"/>
</dbReference>
<dbReference type="Proteomes" id="UP001156601">
    <property type="component" value="Unassembled WGS sequence"/>
</dbReference>
<dbReference type="InterPro" id="IPR001296">
    <property type="entry name" value="Glyco_trans_1"/>
</dbReference>
<dbReference type="GO" id="GO:0016757">
    <property type="term" value="F:glycosyltransferase activity"/>
    <property type="evidence" value="ECO:0007669"/>
    <property type="project" value="InterPro"/>
</dbReference>
<keyword evidence="3" id="KW-1185">Reference proteome</keyword>
<evidence type="ECO:0000313" key="2">
    <source>
        <dbReference type="EMBL" id="GLR72577.1"/>
    </source>
</evidence>
<comment type="caution">
    <text evidence="2">The sequence shown here is derived from an EMBL/GenBank/DDBJ whole genome shotgun (WGS) entry which is preliminary data.</text>
</comment>
<dbReference type="EMBL" id="BSOT01000011">
    <property type="protein sequence ID" value="GLR72577.1"/>
    <property type="molecule type" value="Genomic_DNA"/>
</dbReference>
<reference evidence="2" key="2">
    <citation type="submission" date="2023-01" db="EMBL/GenBank/DDBJ databases">
        <title>Draft genome sequence of Agaribacter marinus strain NBRC 110023.</title>
        <authorList>
            <person name="Sun Q."/>
            <person name="Mori K."/>
        </authorList>
    </citation>
    <scope>NUCLEOTIDE SEQUENCE</scope>
    <source>
        <strain evidence="2">NBRC 110023</strain>
    </source>
</reference>
<evidence type="ECO:0000313" key="3">
    <source>
        <dbReference type="Proteomes" id="UP001156601"/>
    </source>
</evidence>
<proteinExistence type="predicted"/>
<feature type="domain" description="Glycosyl transferase family 1" evidence="1">
    <location>
        <begin position="221"/>
        <end position="364"/>
    </location>
</feature>
<dbReference type="Pfam" id="PF00534">
    <property type="entry name" value="Glycos_transf_1"/>
    <property type="match status" value="1"/>
</dbReference>
<sequence>MNIKKHIFKSNLSEFLKHDLKFLMLPLSCLYLLKAIWFLINKNTLLAVETLSKLHRTAWLGSEIAVIFLVRKFVLNDTSAKQRFLASLVTRIEPVDNTQRYFEDPLNIFDGVCLIIKSPTNDTKGVIIVKYSFYFPLLFKLFDMPSLAQKYHFVLEPSWAGTCEPGILAYSTLEFPVFVMAYEQRDFDFLDRLDGNLKPLLLSSNWWVNHNNFMPNDGIERDIDIIIVSGWATFKRHHKIFEALKKLKAEMPNFSAALVGYPHDLTLTDLKSLAEHFEIDENLSFHEWIEPAEVSKLFARAKVNLLWSRFEGLNRSIIEGMFCNTPCIMREGFNYGQKYSYINEKTGRWATENTLVQHLKEMIHSTEAFSPRAYVLEGHNCHKGTSILQEGINNAIDECEHIDNLAVKINELHGMAYFNEEDQHKFDEDILNCKGYIRLVK</sequence>